<dbReference type="PROSITE" id="PS50968">
    <property type="entry name" value="BIOTINYL_LIPOYL"/>
    <property type="match status" value="1"/>
</dbReference>
<dbReference type="InterPro" id="IPR011053">
    <property type="entry name" value="Single_hybrid_motif"/>
</dbReference>
<dbReference type="InterPro" id="IPR003016">
    <property type="entry name" value="2-oxoA_DH_lipoyl-BS"/>
</dbReference>
<dbReference type="OMA" id="EHEWLSG"/>
<reference evidence="5" key="2">
    <citation type="journal article" date="2007" name="Science">
        <title>Draft genome sequence of the sexually transmitted pathogen Trichomonas vaginalis.</title>
        <authorList>
            <person name="Carlton J.M."/>
            <person name="Hirt R.P."/>
            <person name="Silva J.C."/>
            <person name="Delcher A.L."/>
            <person name="Schatz M."/>
            <person name="Zhao Q."/>
            <person name="Wortman J.R."/>
            <person name="Bidwell S.L."/>
            <person name="Alsmark U.C.M."/>
            <person name="Besteiro S."/>
            <person name="Sicheritz-Ponten T."/>
            <person name="Noel C.J."/>
            <person name="Dacks J.B."/>
            <person name="Foster P.G."/>
            <person name="Simillion C."/>
            <person name="Van de Peer Y."/>
            <person name="Miranda-Saavedra D."/>
            <person name="Barton G.J."/>
            <person name="Westrop G.D."/>
            <person name="Mueller S."/>
            <person name="Dessi D."/>
            <person name="Fiori P.L."/>
            <person name="Ren Q."/>
            <person name="Paulsen I."/>
            <person name="Zhang H."/>
            <person name="Bastida-Corcuera F.D."/>
            <person name="Simoes-Barbosa A."/>
            <person name="Brown M.T."/>
            <person name="Hayes R.D."/>
            <person name="Mukherjee M."/>
            <person name="Okumura C.Y."/>
            <person name="Schneider R."/>
            <person name="Smith A.J."/>
            <person name="Vanacova S."/>
            <person name="Villalvazo M."/>
            <person name="Haas B.J."/>
            <person name="Pertea M."/>
            <person name="Feldblyum T.V."/>
            <person name="Utterback T.R."/>
            <person name="Shu C.L."/>
            <person name="Osoegawa K."/>
            <person name="de Jong P.J."/>
            <person name="Hrdy I."/>
            <person name="Horvathova L."/>
            <person name="Zubacova Z."/>
            <person name="Dolezal P."/>
            <person name="Malik S.B."/>
            <person name="Logsdon J.M. Jr."/>
            <person name="Henze K."/>
            <person name="Gupta A."/>
            <person name="Wang C.C."/>
            <person name="Dunne R.L."/>
            <person name="Upcroft J.A."/>
            <person name="Upcroft P."/>
            <person name="White O."/>
            <person name="Salzberg S.L."/>
            <person name="Tang P."/>
            <person name="Chiu C.-H."/>
            <person name="Lee Y.-S."/>
            <person name="Embley T.M."/>
            <person name="Coombs G.H."/>
            <person name="Mottram J.C."/>
            <person name="Tachezy J."/>
            <person name="Fraser-Liggett C.M."/>
            <person name="Johnson P.J."/>
        </authorList>
    </citation>
    <scope>NUCLEOTIDE SEQUENCE [LARGE SCALE GENOMIC DNA]</scope>
    <source>
        <strain evidence="5">G3</strain>
    </source>
</reference>
<dbReference type="Gene3D" id="2.40.50.100">
    <property type="match status" value="1"/>
</dbReference>
<dbReference type="PANTHER" id="PTHR11715">
    <property type="entry name" value="GLYCINE CLEAVAGE SYSTEM H PROTEIN"/>
    <property type="match status" value="1"/>
</dbReference>
<dbReference type="PROSITE" id="PS00189">
    <property type="entry name" value="LIPOYL"/>
    <property type="match status" value="1"/>
</dbReference>
<evidence type="ECO:0000256" key="2">
    <source>
        <dbReference type="ARBA" id="ARBA00022823"/>
    </source>
</evidence>
<keyword evidence="3" id="KW-0809">Transit peptide</keyword>
<dbReference type="InterPro" id="IPR002930">
    <property type="entry name" value="GCV_H"/>
</dbReference>
<name>A2G8D9_TRIV3</name>
<keyword evidence="6" id="KW-1185">Reference proteome</keyword>
<evidence type="ECO:0000313" key="5">
    <source>
        <dbReference type="EMBL" id="EAX86583.1"/>
    </source>
</evidence>
<reference evidence="5" key="1">
    <citation type="submission" date="2006-10" db="EMBL/GenBank/DDBJ databases">
        <authorList>
            <person name="Amadeo P."/>
            <person name="Zhao Q."/>
            <person name="Wortman J."/>
            <person name="Fraser-Liggett C."/>
            <person name="Carlton J."/>
        </authorList>
    </citation>
    <scope>NUCLEOTIDE SEQUENCE</scope>
    <source>
        <strain evidence="5">G3</strain>
    </source>
</reference>
<evidence type="ECO:0000259" key="4">
    <source>
        <dbReference type="PROSITE" id="PS50968"/>
    </source>
</evidence>
<dbReference type="STRING" id="5722.A2G8D9"/>
<dbReference type="SMR" id="A2G8D9"/>
<dbReference type="Proteomes" id="UP000001542">
    <property type="component" value="Unassembled WGS sequence"/>
</dbReference>
<dbReference type="GO" id="GO:0005739">
    <property type="term" value="C:mitochondrion"/>
    <property type="evidence" value="ECO:0000318"/>
    <property type="project" value="GO_Central"/>
</dbReference>
<dbReference type="KEGG" id="tva:4744228"/>
<dbReference type="PANTHER" id="PTHR11715:SF3">
    <property type="entry name" value="GLYCINE CLEAVAGE SYSTEM H PROTEIN-RELATED"/>
    <property type="match status" value="1"/>
</dbReference>
<dbReference type="InterPro" id="IPR000089">
    <property type="entry name" value="Biotin_lipoyl"/>
</dbReference>
<organism evidence="5 6">
    <name type="scientific">Trichomonas vaginalis (strain ATCC PRA-98 / G3)</name>
    <dbReference type="NCBI Taxonomy" id="412133"/>
    <lineage>
        <taxon>Eukaryota</taxon>
        <taxon>Metamonada</taxon>
        <taxon>Parabasalia</taxon>
        <taxon>Trichomonadida</taxon>
        <taxon>Trichomonadidae</taxon>
        <taxon>Trichomonas</taxon>
    </lineage>
</organism>
<proteinExistence type="inferred from homology"/>
<accession>A2G8D9</accession>
<evidence type="ECO:0000256" key="1">
    <source>
        <dbReference type="ARBA" id="ARBA00009249"/>
    </source>
</evidence>
<dbReference type="VEuPathDB" id="TrichDB:TVAG_177600"/>
<feature type="domain" description="Lipoyl-binding" evidence="4">
    <location>
        <begin position="29"/>
        <end position="110"/>
    </location>
</feature>
<gene>
    <name evidence="5" type="ORF">TVAG_177600</name>
</gene>
<evidence type="ECO:0000313" key="6">
    <source>
        <dbReference type="Proteomes" id="UP000001542"/>
    </source>
</evidence>
<dbReference type="SUPFAM" id="SSF51230">
    <property type="entry name" value="Single hybrid motif"/>
    <property type="match status" value="1"/>
</dbReference>
<dbReference type="VEuPathDB" id="TrichDB:TVAGG3_0017350"/>
<comment type="similarity">
    <text evidence="1">Belongs to the GcvH family.</text>
</comment>
<dbReference type="Pfam" id="PF01597">
    <property type="entry name" value="GCV_H"/>
    <property type="match status" value="1"/>
</dbReference>
<evidence type="ECO:0000256" key="3">
    <source>
        <dbReference type="ARBA" id="ARBA00022946"/>
    </source>
</evidence>
<dbReference type="FunCoup" id="A2G8D9">
    <property type="interactions" value="496"/>
</dbReference>
<dbReference type="eggNOG" id="KOG3373">
    <property type="taxonomic scope" value="Eukaryota"/>
</dbReference>
<keyword evidence="2" id="KW-0450">Lipoyl</keyword>
<dbReference type="InterPro" id="IPR033753">
    <property type="entry name" value="GCV_H/Fam206"/>
</dbReference>
<dbReference type="CDD" id="cd06848">
    <property type="entry name" value="GCS_H"/>
    <property type="match status" value="1"/>
</dbReference>
<dbReference type="NCBIfam" id="NF002270">
    <property type="entry name" value="PRK01202.1"/>
    <property type="match status" value="1"/>
</dbReference>
<dbReference type="OrthoDB" id="10264154at2759"/>
<dbReference type="RefSeq" id="XP_001299513.1">
    <property type="nucleotide sequence ID" value="XM_001299512.1"/>
</dbReference>
<dbReference type="GO" id="GO:0005960">
    <property type="term" value="C:glycine cleavage complex"/>
    <property type="evidence" value="ECO:0000318"/>
    <property type="project" value="GO_Central"/>
</dbReference>
<dbReference type="InParanoid" id="A2G8D9"/>
<dbReference type="AlphaFoldDB" id="A2G8D9"/>
<sequence>MISTLCNCSRNFTKLYAKTHEYIDVEGTIGKIGLSEFAMKMLGKATFVDVQVGKTFKKSEEFGTVEATKAVTPVQTPVSGKIIEANAAVLDNPELLSKKPETDGWFAKISLSNEAELKELMTKEAYIKYCEGN</sequence>
<dbReference type="GO" id="GO:0019464">
    <property type="term" value="P:glycine decarboxylation via glycine cleavage system"/>
    <property type="evidence" value="ECO:0000318"/>
    <property type="project" value="GO_Central"/>
</dbReference>
<protein>
    <submittedName>
        <fullName evidence="5">Glycine cleavage H-protein</fullName>
    </submittedName>
</protein>
<dbReference type="EMBL" id="DS114617">
    <property type="protein sequence ID" value="EAX86583.1"/>
    <property type="molecule type" value="Genomic_DNA"/>
</dbReference>